<dbReference type="RefSeq" id="WP_089744020.1">
    <property type="nucleotide sequence ID" value="NZ_FOGL01000026.1"/>
</dbReference>
<dbReference type="PANTHER" id="PTHR43133">
    <property type="entry name" value="RNA POLYMERASE ECF-TYPE SIGMA FACTO"/>
    <property type="match status" value="1"/>
</dbReference>
<dbReference type="InterPro" id="IPR039425">
    <property type="entry name" value="RNA_pol_sigma-70-like"/>
</dbReference>
<dbReference type="GO" id="GO:0016987">
    <property type="term" value="F:sigma factor activity"/>
    <property type="evidence" value="ECO:0007669"/>
    <property type="project" value="UniProtKB-KW"/>
</dbReference>
<dbReference type="STRING" id="531814.SAMN04487944_1265"/>
<dbReference type="SUPFAM" id="SSF88659">
    <property type="entry name" value="Sigma3 and sigma4 domains of RNA polymerase sigma factors"/>
    <property type="match status" value="1"/>
</dbReference>
<evidence type="ECO:0000259" key="6">
    <source>
        <dbReference type="Pfam" id="PF08281"/>
    </source>
</evidence>
<name>A0A1H9VPX3_9BACI</name>
<dbReference type="PANTHER" id="PTHR43133:SF60">
    <property type="entry name" value="RNA POLYMERASE SIGMA FACTOR SIGV"/>
    <property type="match status" value="1"/>
</dbReference>
<dbReference type="CDD" id="cd06171">
    <property type="entry name" value="Sigma70_r4"/>
    <property type="match status" value="1"/>
</dbReference>
<organism evidence="7 8">
    <name type="scientific">Gracilibacillus ureilyticus</name>
    <dbReference type="NCBI Taxonomy" id="531814"/>
    <lineage>
        <taxon>Bacteria</taxon>
        <taxon>Bacillati</taxon>
        <taxon>Bacillota</taxon>
        <taxon>Bacilli</taxon>
        <taxon>Bacillales</taxon>
        <taxon>Bacillaceae</taxon>
        <taxon>Gracilibacillus</taxon>
    </lineage>
</organism>
<evidence type="ECO:0000256" key="2">
    <source>
        <dbReference type="ARBA" id="ARBA00023015"/>
    </source>
</evidence>
<dbReference type="Proteomes" id="UP000199687">
    <property type="component" value="Unassembled WGS sequence"/>
</dbReference>
<dbReference type="AlphaFoldDB" id="A0A1H9VPX3"/>
<protein>
    <submittedName>
        <fullName evidence="7">RNA polymerase sigma-70 factor, ECF subfamily</fullName>
    </submittedName>
</protein>
<dbReference type="InterPro" id="IPR036388">
    <property type="entry name" value="WH-like_DNA-bd_sf"/>
</dbReference>
<dbReference type="InterPro" id="IPR013324">
    <property type="entry name" value="RNA_pol_sigma_r3/r4-like"/>
</dbReference>
<dbReference type="GO" id="GO:0006352">
    <property type="term" value="P:DNA-templated transcription initiation"/>
    <property type="evidence" value="ECO:0007669"/>
    <property type="project" value="InterPro"/>
</dbReference>
<dbReference type="InterPro" id="IPR014284">
    <property type="entry name" value="RNA_pol_sigma-70_dom"/>
</dbReference>
<dbReference type="InterPro" id="IPR013249">
    <property type="entry name" value="RNA_pol_sigma70_r4_t2"/>
</dbReference>
<dbReference type="Gene3D" id="1.10.1740.10">
    <property type="match status" value="1"/>
</dbReference>
<keyword evidence="2" id="KW-0805">Transcription regulation</keyword>
<proteinExistence type="inferred from homology"/>
<gene>
    <name evidence="7" type="ORF">SAMN04487944_1265</name>
</gene>
<dbReference type="NCBIfam" id="TIGR02937">
    <property type="entry name" value="sigma70-ECF"/>
    <property type="match status" value="1"/>
</dbReference>
<dbReference type="InterPro" id="IPR007627">
    <property type="entry name" value="RNA_pol_sigma70_r2"/>
</dbReference>
<evidence type="ECO:0000313" key="8">
    <source>
        <dbReference type="Proteomes" id="UP000199687"/>
    </source>
</evidence>
<sequence length="162" mass="19477">MNSSKLEELFNSYHRQIYQFTYRYTQDETLSAEITQDTFIKFHNYKESFDPAKSHIRTFLFRIAYQLTMTKLKRRNKFKKLLPFLYERHNVSSISLDDKISIRTALMELPQSHRSVIILFYYHALSHNEISDILQIPIGTVKSRLYHSLKKLKHLLEVEDDE</sequence>
<dbReference type="InterPro" id="IPR013325">
    <property type="entry name" value="RNA_pol_sigma_r2"/>
</dbReference>
<evidence type="ECO:0000256" key="3">
    <source>
        <dbReference type="ARBA" id="ARBA00023082"/>
    </source>
</evidence>
<evidence type="ECO:0000259" key="5">
    <source>
        <dbReference type="Pfam" id="PF04542"/>
    </source>
</evidence>
<dbReference type="Gene3D" id="1.10.10.10">
    <property type="entry name" value="Winged helix-like DNA-binding domain superfamily/Winged helix DNA-binding domain"/>
    <property type="match status" value="1"/>
</dbReference>
<dbReference type="Pfam" id="PF08281">
    <property type="entry name" value="Sigma70_r4_2"/>
    <property type="match status" value="1"/>
</dbReference>
<keyword evidence="4" id="KW-0804">Transcription</keyword>
<keyword evidence="3" id="KW-0731">Sigma factor</keyword>
<evidence type="ECO:0000313" key="7">
    <source>
        <dbReference type="EMBL" id="SES23642.1"/>
    </source>
</evidence>
<dbReference type="EMBL" id="FOGL01000026">
    <property type="protein sequence ID" value="SES23642.1"/>
    <property type="molecule type" value="Genomic_DNA"/>
</dbReference>
<reference evidence="7 8" key="1">
    <citation type="submission" date="2016-10" db="EMBL/GenBank/DDBJ databases">
        <authorList>
            <person name="de Groot N.N."/>
        </authorList>
    </citation>
    <scope>NUCLEOTIDE SEQUENCE [LARGE SCALE GENOMIC DNA]</scope>
    <source>
        <strain evidence="7 8">CGMCC 1.7727</strain>
    </source>
</reference>
<dbReference type="SUPFAM" id="SSF88946">
    <property type="entry name" value="Sigma2 domain of RNA polymerase sigma factors"/>
    <property type="match status" value="1"/>
</dbReference>
<dbReference type="Pfam" id="PF04542">
    <property type="entry name" value="Sigma70_r2"/>
    <property type="match status" value="1"/>
</dbReference>
<evidence type="ECO:0000256" key="1">
    <source>
        <dbReference type="ARBA" id="ARBA00010641"/>
    </source>
</evidence>
<keyword evidence="8" id="KW-1185">Reference proteome</keyword>
<comment type="similarity">
    <text evidence="1">Belongs to the sigma-70 factor family. ECF subfamily.</text>
</comment>
<accession>A0A1H9VPX3</accession>
<evidence type="ECO:0000256" key="4">
    <source>
        <dbReference type="ARBA" id="ARBA00023163"/>
    </source>
</evidence>
<dbReference type="OrthoDB" id="3472490at2"/>
<feature type="domain" description="RNA polymerase sigma-70 region 2" evidence="5">
    <location>
        <begin position="9"/>
        <end position="76"/>
    </location>
</feature>
<dbReference type="GO" id="GO:0003677">
    <property type="term" value="F:DNA binding"/>
    <property type="evidence" value="ECO:0007669"/>
    <property type="project" value="InterPro"/>
</dbReference>
<feature type="domain" description="RNA polymerase sigma factor 70 region 4 type 2" evidence="6">
    <location>
        <begin position="101"/>
        <end position="152"/>
    </location>
</feature>